<dbReference type="STRING" id="494026.PGLA_00970"/>
<gene>
    <name evidence="1" type="ORF">PGLA_00970</name>
</gene>
<name>A0A168NPJ2_9BACL</name>
<protein>
    <submittedName>
        <fullName evidence="1">Uncharacterized protein</fullName>
    </submittedName>
</protein>
<keyword evidence="2" id="KW-1185">Reference proteome</keyword>
<accession>A0A168NPJ2</accession>
<reference evidence="1 2" key="1">
    <citation type="submission" date="2016-03" db="EMBL/GenBank/DDBJ databases">
        <title>Draft genome sequence of Paenibacillus glacialis DSM 22343.</title>
        <authorList>
            <person name="Shin S.-K."/>
            <person name="Yi H."/>
        </authorList>
    </citation>
    <scope>NUCLEOTIDE SEQUENCE [LARGE SCALE GENOMIC DNA]</scope>
    <source>
        <strain evidence="1 2">DSM 22343</strain>
    </source>
</reference>
<dbReference type="OrthoDB" id="2601083at2"/>
<proteinExistence type="predicted"/>
<evidence type="ECO:0000313" key="1">
    <source>
        <dbReference type="EMBL" id="OAB46001.1"/>
    </source>
</evidence>
<sequence>MSENEKKILLYRELHNTGKWQAKNGVFPEIMFVTTTEYRCKRLIDLLNGLNGKVLTLDDIK</sequence>
<comment type="caution">
    <text evidence="1">The sequence shown here is derived from an EMBL/GenBank/DDBJ whole genome shotgun (WGS) entry which is preliminary data.</text>
</comment>
<dbReference type="RefSeq" id="WP_068527397.1">
    <property type="nucleotide sequence ID" value="NZ_LVJH01000002.1"/>
</dbReference>
<dbReference type="EMBL" id="LVJH01000002">
    <property type="protein sequence ID" value="OAB46001.1"/>
    <property type="molecule type" value="Genomic_DNA"/>
</dbReference>
<evidence type="ECO:0000313" key="2">
    <source>
        <dbReference type="Proteomes" id="UP000076967"/>
    </source>
</evidence>
<dbReference type="Proteomes" id="UP000076967">
    <property type="component" value="Unassembled WGS sequence"/>
</dbReference>
<organism evidence="1 2">
    <name type="scientific">Paenibacillus glacialis</name>
    <dbReference type="NCBI Taxonomy" id="494026"/>
    <lineage>
        <taxon>Bacteria</taxon>
        <taxon>Bacillati</taxon>
        <taxon>Bacillota</taxon>
        <taxon>Bacilli</taxon>
        <taxon>Bacillales</taxon>
        <taxon>Paenibacillaceae</taxon>
        <taxon>Paenibacillus</taxon>
    </lineage>
</organism>
<dbReference type="AlphaFoldDB" id="A0A168NPJ2"/>